<feature type="domain" description="DUF397" evidence="1">
    <location>
        <begin position="15"/>
        <end position="66"/>
    </location>
</feature>
<evidence type="ECO:0000313" key="2">
    <source>
        <dbReference type="EMBL" id="MDX8144239.1"/>
    </source>
</evidence>
<dbReference type="InterPro" id="IPR007278">
    <property type="entry name" value="DUF397"/>
</dbReference>
<accession>A0ABU4UXQ0</accession>
<protein>
    <submittedName>
        <fullName evidence="2">DUF397 domain-containing protein</fullName>
    </submittedName>
</protein>
<dbReference type="Pfam" id="PF04149">
    <property type="entry name" value="DUF397"/>
    <property type="match status" value="1"/>
</dbReference>
<dbReference type="EMBL" id="JAXAVU010000009">
    <property type="protein sequence ID" value="MDX8144239.1"/>
    <property type="molecule type" value="Genomic_DNA"/>
</dbReference>
<organism evidence="2 3">
    <name type="scientific">Lentzea sokolovensis</name>
    <dbReference type="NCBI Taxonomy" id="3095429"/>
    <lineage>
        <taxon>Bacteria</taxon>
        <taxon>Bacillati</taxon>
        <taxon>Actinomycetota</taxon>
        <taxon>Actinomycetes</taxon>
        <taxon>Pseudonocardiales</taxon>
        <taxon>Pseudonocardiaceae</taxon>
        <taxon>Lentzea</taxon>
    </lineage>
</organism>
<evidence type="ECO:0000313" key="3">
    <source>
        <dbReference type="Proteomes" id="UP001285352"/>
    </source>
</evidence>
<dbReference type="Proteomes" id="UP001285352">
    <property type="component" value="Unassembled WGS sequence"/>
</dbReference>
<reference evidence="2 3" key="1">
    <citation type="submission" date="2023-11" db="EMBL/GenBank/DDBJ databases">
        <title>Lentzea sokolovensis, sp. nov., Lentzea kristufkii, sp. nov., and Lentzea miocenensis, sp. nov., rare actinobacteria from Sokolov Coal Basin, Miocene lacustrine sediment, Czech Republic.</title>
        <authorList>
            <person name="Lara A."/>
            <person name="Kotroba L."/>
            <person name="Nouioui I."/>
            <person name="Neumann-Schaal M."/>
            <person name="Mast Y."/>
            <person name="Chronakova A."/>
        </authorList>
    </citation>
    <scope>NUCLEOTIDE SEQUENCE [LARGE SCALE GENOMIC DNA]</scope>
    <source>
        <strain evidence="2 3">BCCO 10_0061</strain>
    </source>
</reference>
<sequence length="74" mass="7924">MLSSVFWQGAPDLFVWVKSSHSASGNDSCVEVRLSSGFVSIRDSKNADGPLFDVSSRAWKAFLGSVPHGPDPAQ</sequence>
<dbReference type="RefSeq" id="WP_319976454.1">
    <property type="nucleotide sequence ID" value="NZ_JAXAVU010000009.1"/>
</dbReference>
<comment type="caution">
    <text evidence="2">The sequence shown here is derived from an EMBL/GenBank/DDBJ whole genome shotgun (WGS) entry which is preliminary data.</text>
</comment>
<name>A0ABU4UXQ0_9PSEU</name>
<evidence type="ECO:0000259" key="1">
    <source>
        <dbReference type="Pfam" id="PF04149"/>
    </source>
</evidence>
<gene>
    <name evidence="2" type="ORF">SK854_19135</name>
</gene>
<proteinExistence type="predicted"/>
<keyword evidence="3" id="KW-1185">Reference proteome</keyword>